<dbReference type="EMBL" id="OCNF01000018">
    <property type="protein sequence ID" value="SOD69760.1"/>
    <property type="molecule type" value="Genomic_DNA"/>
</dbReference>
<dbReference type="Proteomes" id="UP000219669">
    <property type="component" value="Unassembled WGS sequence"/>
</dbReference>
<protein>
    <submittedName>
        <fullName evidence="2">Type IV pilus assembly protein PilE</fullName>
    </submittedName>
</protein>
<dbReference type="Pfam" id="PF07963">
    <property type="entry name" value="N_methyl"/>
    <property type="match status" value="1"/>
</dbReference>
<keyword evidence="3" id="KW-1185">Reference proteome</keyword>
<evidence type="ECO:0000313" key="3">
    <source>
        <dbReference type="Proteomes" id="UP000219669"/>
    </source>
</evidence>
<dbReference type="PANTHER" id="PTHR30093">
    <property type="entry name" value="GENERAL SECRETION PATHWAY PROTEIN G"/>
    <property type="match status" value="1"/>
</dbReference>
<dbReference type="Gene3D" id="3.30.700.10">
    <property type="entry name" value="Glycoprotein, Type 4 Pilin"/>
    <property type="match status" value="1"/>
</dbReference>
<name>A0A286EFS9_9NEIS</name>
<feature type="transmembrane region" description="Helical" evidence="1">
    <location>
        <begin position="12"/>
        <end position="32"/>
    </location>
</feature>
<dbReference type="RefSeq" id="WP_097114808.1">
    <property type="nucleotide sequence ID" value="NZ_CP083931.1"/>
</dbReference>
<organism evidence="2 3">
    <name type="scientific">Alysiella filiformis DSM 16848</name>
    <dbReference type="NCBI Taxonomy" id="1120981"/>
    <lineage>
        <taxon>Bacteria</taxon>
        <taxon>Pseudomonadati</taxon>
        <taxon>Pseudomonadota</taxon>
        <taxon>Betaproteobacteria</taxon>
        <taxon>Neisseriales</taxon>
        <taxon>Neisseriaceae</taxon>
        <taxon>Alysiella</taxon>
    </lineage>
</organism>
<keyword evidence="1" id="KW-1133">Transmembrane helix</keyword>
<dbReference type="InterPro" id="IPR012902">
    <property type="entry name" value="N_methyl_site"/>
</dbReference>
<reference evidence="2 3" key="1">
    <citation type="submission" date="2017-09" db="EMBL/GenBank/DDBJ databases">
        <authorList>
            <person name="Ehlers B."/>
            <person name="Leendertz F.H."/>
        </authorList>
    </citation>
    <scope>NUCLEOTIDE SEQUENCE [LARGE SCALE GENOMIC DNA]</scope>
    <source>
        <strain evidence="2 3">DSM 16848</strain>
    </source>
</reference>
<gene>
    <name evidence="2" type="ORF">SAMN02746062_01824</name>
</gene>
<accession>A0A286EFS9</accession>
<dbReference type="PROSITE" id="PS00409">
    <property type="entry name" value="PROKAR_NTER_METHYL"/>
    <property type="match status" value="1"/>
</dbReference>
<dbReference type="NCBIfam" id="TIGR02532">
    <property type="entry name" value="IV_pilin_GFxxxE"/>
    <property type="match status" value="1"/>
</dbReference>
<evidence type="ECO:0000256" key="1">
    <source>
        <dbReference type="SAM" id="Phobius"/>
    </source>
</evidence>
<keyword evidence="1" id="KW-0812">Transmembrane</keyword>
<dbReference type="SUPFAM" id="SSF54523">
    <property type="entry name" value="Pili subunits"/>
    <property type="match status" value="1"/>
</dbReference>
<evidence type="ECO:0000313" key="2">
    <source>
        <dbReference type="EMBL" id="SOD69760.1"/>
    </source>
</evidence>
<dbReference type="AlphaFoldDB" id="A0A286EFS9"/>
<proteinExistence type="predicted"/>
<dbReference type="InterPro" id="IPR045584">
    <property type="entry name" value="Pilin-like"/>
</dbReference>
<sequence>MLKNKQTGFTLVEMMIVIAIIGVLAALALPAYQQYLERGRLADAKQIMTTVKQEYEANRLSQPRDYDTLDKSRNKINDLIRVKVANSSVNNHYNIHAHLEGMGTNAYVVMLTQPLDATKRGLYMDYRGTVFKCAKGAITGRNFGEKGAKPASCTERF</sequence>
<keyword evidence="1" id="KW-0472">Membrane</keyword>